<dbReference type="RefSeq" id="WP_210653169.1">
    <property type="nucleotide sequence ID" value="NZ_JAGKQQ010000001.1"/>
</dbReference>
<dbReference type="PANTHER" id="PTHR30121">
    <property type="entry name" value="UNCHARACTERIZED PROTEIN YJGR-RELATED"/>
    <property type="match status" value="1"/>
</dbReference>
<comment type="caution">
    <text evidence="3">The sequence shown here is derived from an EMBL/GenBank/DDBJ whole genome shotgun (WGS) entry which is preliminary data.</text>
</comment>
<dbReference type="Proteomes" id="UP000676565">
    <property type="component" value="Unassembled WGS sequence"/>
</dbReference>
<organism evidence="3 4">
    <name type="scientific">Gemmata palustris</name>
    <dbReference type="NCBI Taxonomy" id="2822762"/>
    <lineage>
        <taxon>Bacteria</taxon>
        <taxon>Pseudomonadati</taxon>
        <taxon>Planctomycetota</taxon>
        <taxon>Planctomycetia</taxon>
        <taxon>Gemmatales</taxon>
        <taxon>Gemmataceae</taxon>
        <taxon>Gemmata</taxon>
    </lineage>
</organism>
<dbReference type="Gene3D" id="3.40.50.300">
    <property type="entry name" value="P-loop containing nucleotide triphosphate hydrolases"/>
    <property type="match status" value="3"/>
</dbReference>
<gene>
    <name evidence="3" type="ORF">J8F10_07220</name>
</gene>
<sequence>MPPTVASAPTPTAVDPRIAVYCSPDGPEVFSTIVHGNQIWTPDPFDVEVVHPEARAAFSRLLDRASDADLPPHGKSLLLLGEAGSGKTHLMRAFRNSSHKTGAGYCGYMQMLSRSDNYPRYVLSYLIDSLEQPYKSGDPTTGLARLARGLLDALPINADDQERLCEDHLEPEEMARLVFRFADAAVQEKRFAHIDINVLRAVLFLLPNDGRIRPKVLSWLRCEDLPKYDQEALGGLVPRPGSEMPLKTIVSLGQLIHAVHSAALVLLVDQIDEIIEQARGDVQPGEQFRAAINALIDVVDALPNAVVVIGCLEDLFRQAQHAQFLSRPKLDRLERDPAPIRLASKRTADEIRAMLARRLDELYATVTVPATDNPLAPYTVSDLTQLVGLRTRDVLDFFRKHREQCVQQKRIVPLSPIDPLPPPPPPPPNDFARLWSDFLPTVNGPTANESKLAELLAWTIRTATDELRNGLIFGTDPDDRFVQVEVQSGNAVDKLLVAVCDKTSKGGHLGKQIDDTVKRAGDLPAVLVRSTDFSKSPSTGIAKQLAQICAPVGTHRKTVISNTDWRAMTAFRTFEQRHRNEPGFVDWHKTARPLVTLPSLRKILDLDKLEAAGPPKPLPPAPPLPPEGKPKEITPTVTPQAPVTKFDAIRFGLTRSAVAAPVELQPKSMCRHAAFLGSPGSGKTTAALTIIEQLLLSGIPTVLLDRKGDLARYADPTAWTAPEPDPDRAARRAQLQEAIDVVLYTPGADRGRPLAISVVPSDLASAPTADREQTAQFAAAGLGVMMGYKSRTPDPKLVILQKGIETLAAAPGQTVSVRAIQRLVADQDEALLAQFDGQFEAKHFKNLATDLLTLSLQHRRLLDGAESLDVDALLGRGSGTAPGKTRLSVINTQFLGDATTTDFWVSQLLLAVDRWRAKNPAPEGALQATFLFDEADLYLPAVGKPATKGPMESLLKRARSAGIGLFLATQSPGDLDYRCRDQILTWLIGRVKEPVAIGKLKPMLEAKPGAADKLAEQKAGEFYLVREGDIQPVNAARNLIATEQLPEDRILALARGKSAM</sequence>
<dbReference type="PANTHER" id="PTHR30121:SF6">
    <property type="entry name" value="SLR6007 PROTEIN"/>
    <property type="match status" value="1"/>
</dbReference>
<protein>
    <submittedName>
        <fullName evidence="3">DUF853 family protein</fullName>
    </submittedName>
</protein>
<dbReference type="EMBL" id="JAGKQQ010000001">
    <property type="protein sequence ID" value="MBP3955069.1"/>
    <property type="molecule type" value="Genomic_DNA"/>
</dbReference>
<evidence type="ECO:0000313" key="4">
    <source>
        <dbReference type="Proteomes" id="UP000676565"/>
    </source>
</evidence>
<feature type="compositionally biased region" description="Pro residues" evidence="1">
    <location>
        <begin position="614"/>
        <end position="627"/>
    </location>
</feature>
<dbReference type="Pfam" id="PF01935">
    <property type="entry name" value="DUF87"/>
    <property type="match status" value="1"/>
</dbReference>
<evidence type="ECO:0000259" key="2">
    <source>
        <dbReference type="SMART" id="SM00382"/>
    </source>
</evidence>
<evidence type="ECO:0000256" key="1">
    <source>
        <dbReference type="SAM" id="MobiDB-lite"/>
    </source>
</evidence>
<accession>A0ABS5BN04</accession>
<evidence type="ECO:0000313" key="3">
    <source>
        <dbReference type="EMBL" id="MBP3955069.1"/>
    </source>
</evidence>
<dbReference type="SUPFAM" id="SSF52540">
    <property type="entry name" value="P-loop containing nucleoside triphosphate hydrolases"/>
    <property type="match status" value="2"/>
</dbReference>
<dbReference type="InterPro" id="IPR051162">
    <property type="entry name" value="T4SS_component"/>
</dbReference>
<feature type="domain" description="AAA+ ATPase" evidence="2">
    <location>
        <begin position="73"/>
        <end position="369"/>
    </location>
</feature>
<dbReference type="InterPro" id="IPR027417">
    <property type="entry name" value="P-loop_NTPase"/>
</dbReference>
<feature type="domain" description="AAA+ ATPase" evidence="2">
    <location>
        <begin position="669"/>
        <end position="990"/>
    </location>
</feature>
<proteinExistence type="predicted"/>
<reference evidence="3 4" key="1">
    <citation type="submission" date="2021-04" db="EMBL/GenBank/DDBJ databases">
        <authorList>
            <person name="Ivanova A."/>
        </authorList>
    </citation>
    <scope>NUCLEOTIDE SEQUENCE [LARGE SCALE GENOMIC DNA]</scope>
    <source>
        <strain evidence="3 4">G18</strain>
    </source>
</reference>
<dbReference type="InterPro" id="IPR003593">
    <property type="entry name" value="AAA+_ATPase"/>
</dbReference>
<dbReference type="InterPro" id="IPR002789">
    <property type="entry name" value="HerA_central"/>
</dbReference>
<dbReference type="SMART" id="SM00382">
    <property type="entry name" value="AAA"/>
    <property type="match status" value="2"/>
</dbReference>
<name>A0ABS5BN04_9BACT</name>
<keyword evidence="4" id="KW-1185">Reference proteome</keyword>
<feature type="region of interest" description="Disordered" evidence="1">
    <location>
        <begin position="611"/>
        <end position="639"/>
    </location>
</feature>